<feature type="domain" description="F-box/LRR-repeat protein 15-like leucin rich repeat" evidence="1">
    <location>
        <begin position="81"/>
        <end position="306"/>
    </location>
</feature>
<dbReference type="AlphaFoldDB" id="U5CPK1"/>
<dbReference type="Proteomes" id="UP000017836">
    <property type="component" value="Unassembled WGS sequence"/>
</dbReference>
<dbReference type="InterPro" id="IPR032675">
    <property type="entry name" value="LRR_dom_sf"/>
</dbReference>
<accession>U5CPK1</accession>
<dbReference type="GO" id="GO:0019005">
    <property type="term" value="C:SCF ubiquitin ligase complex"/>
    <property type="evidence" value="ECO:0000318"/>
    <property type="project" value="GO_Central"/>
</dbReference>
<reference evidence="3" key="1">
    <citation type="journal article" date="2013" name="Science">
        <title>The Amborella genome and the evolution of flowering plants.</title>
        <authorList>
            <consortium name="Amborella Genome Project"/>
        </authorList>
    </citation>
    <scope>NUCLEOTIDE SEQUENCE [LARGE SCALE GENOMIC DNA]</scope>
</reference>
<keyword evidence="3" id="KW-1185">Reference proteome</keyword>
<dbReference type="eggNOG" id="KOG1947">
    <property type="taxonomic scope" value="Eukaryota"/>
</dbReference>
<dbReference type="OrthoDB" id="1870722at2759"/>
<dbReference type="EMBL" id="KI392510">
    <property type="protein sequence ID" value="ERN15086.1"/>
    <property type="molecule type" value="Genomic_DNA"/>
</dbReference>
<gene>
    <name evidence="2" type="ORF">AMTR_s00056p00056040</name>
</gene>
<proteinExistence type="predicted"/>
<dbReference type="Gene3D" id="3.80.10.10">
    <property type="entry name" value="Ribonuclease Inhibitor"/>
    <property type="match status" value="3"/>
</dbReference>
<dbReference type="Gramene" id="ERN15086">
    <property type="protein sequence ID" value="ERN15086"/>
    <property type="gene ID" value="AMTR_s00056p00056040"/>
</dbReference>
<dbReference type="InterPro" id="IPR006553">
    <property type="entry name" value="Leu-rich_rpt_Cys-con_subtyp"/>
</dbReference>
<organism evidence="2 3">
    <name type="scientific">Amborella trichopoda</name>
    <dbReference type="NCBI Taxonomy" id="13333"/>
    <lineage>
        <taxon>Eukaryota</taxon>
        <taxon>Viridiplantae</taxon>
        <taxon>Streptophyta</taxon>
        <taxon>Embryophyta</taxon>
        <taxon>Tracheophyta</taxon>
        <taxon>Spermatophyta</taxon>
        <taxon>Magnoliopsida</taxon>
        <taxon>Amborellales</taxon>
        <taxon>Amborellaceae</taxon>
        <taxon>Amborella</taxon>
    </lineage>
</organism>
<sequence length="360" mass="40271">MEKFGDDEVGLLLKMVAKQDRKSCSQVCKQWKRVEGLMKTYLRVLEPESLRSFLPRFPNLFMLEAEKGITDLDLEFIAKTCPNLEVLMLIEGKHKVFESSEELVLDAISDDGLCAMATGCRRLRKVYLRRRNCIGKRGVTALIKSSFNLTHLDLSCCGKITDEALEAIAASTSLQDLNLHGCSLITDTGLASLATGSSTRTLKRLDLSECDQISDFGVSLLRQLTNLEELSLSECGPKLTDTGGVAIGALSHLQYLNFSWLINISDISLLAIAQNLHNLVQFNATGCELITGVGIRAFSSHKSLEGLILVSCYNVLGDDIEQMVLQCQSLRYVWLDRRLRSWMSHEMQVNISRTCRIIWR</sequence>
<dbReference type="InterPro" id="IPR057207">
    <property type="entry name" value="FBXL15_LRR"/>
</dbReference>
<dbReference type="Pfam" id="PF25372">
    <property type="entry name" value="DUF7885"/>
    <property type="match status" value="1"/>
</dbReference>
<name>U5CPK1_AMBTC</name>
<dbReference type="PANTHER" id="PTHR13318">
    <property type="entry name" value="PARTNER OF PAIRED, ISOFORM B-RELATED"/>
    <property type="match status" value="1"/>
</dbReference>
<dbReference type="SMART" id="SM00367">
    <property type="entry name" value="LRR_CC"/>
    <property type="match status" value="7"/>
</dbReference>
<dbReference type="KEGG" id="atr:18443365"/>
<dbReference type="HOGENOM" id="CLU_772555_0_0_1"/>
<protein>
    <recommendedName>
        <fullName evidence="1">F-box/LRR-repeat protein 15-like leucin rich repeat domain-containing protein</fullName>
    </recommendedName>
</protein>
<dbReference type="GO" id="GO:0031146">
    <property type="term" value="P:SCF-dependent proteasomal ubiquitin-dependent protein catabolic process"/>
    <property type="evidence" value="ECO:0000318"/>
    <property type="project" value="GO_Central"/>
</dbReference>
<evidence type="ECO:0000313" key="3">
    <source>
        <dbReference type="Proteomes" id="UP000017836"/>
    </source>
</evidence>
<evidence type="ECO:0000259" key="1">
    <source>
        <dbReference type="Pfam" id="PF25372"/>
    </source>
</evidence>
<dbReference type="SUPFAM" id="SSF52047">
    <property type="entry name" value="RNI-like"/>
    <property type="match status" value="1"/>
</dbReference>
<evidence type="ECO:0000313" key="2">
    <source>
        <dbReference type="EMBL" id="ERN15086.1"/>
    </source>
</evidence>
<dbReference type="OMA" id="ECGPKVT"/>